<proteinExistence type="predicted"/>
<sequence length="113" mass="10686">MLSGNGNNNARKAKAIAKKVKGTTAVKDGAKLGDGGGGMVLSVGERELLPEGDWPEVGGDTGLASPEVGVGVGVGGAVVVEGAGDGVAVGGETGAGVAGAGVADPVETLMVNF</sequence>
<accession>A0ACB9H4L0</accession>
<organism evidence="1 2">
    <name type="scientific">Cichorium intybus</name>
    <name type="common">Chicory</name>
    <dbReference type="NCBI Taxonomy" id="13427"/>
    <lineage>
        <taxon>Eukaryota</taxon>
        <taxon>Viridiplantae</taxon>
        <taxon>Streptophyta</taxon>
        <taxon>Embryophyta</taxon>
        <taxon>Tracheophyta</taxon>
        <taxon>Spermatophyta</taxon>
        <taxon>Magnoliopsida</taxon>
        <taxon>eudicotyledons</taxon>
        <taxon>Gunneridae</taxon>
        <taxon>Pentapetalae</taxon>
        <taxon>asterids</taxon>
        <taxon>campanulids</taxon>
        <taxon>Asterales</taxon>
        <taxon>Asteraceae</taxon>
        <taxon>Cichorioideae</taxon>
        <taxon>Cichorieae</taxon>
        <taxon>Cichoriinae</taxon>
        <taxon>Cichorium</taxon>
    </lineage>
</organism>
<reference evidence="2" key="1">
    <citation type="journal article" date="2022" name="Mol. Ecol. Resour.">
        <title>The genomes of chicory, endive, great burdock and yacon provide insights into Asteraceae palaeo-polyploidization history and plant inulin production.</title>
        <authorList>
            <person name="Fan W."/>
            <person name="Wang S."/>
            <person name="Wang H."/>
            <person name="Wang A."/>
            <person name="Jiang F."/>
            <person name="Liu H."/>
            <person name="Zhao H."/>
            <person name="Xu D."/>
            <person name="Zhang Y."/>
        </authorList>
    </citation>
    <scope>NUCLEOTIDE SEQUENCE [LARGE SCALE GENOMIC DNA]</scope>
    <source>
        <strain evidence="2">cv. Punajuju</strain>
    </source>
</reference>
<name>A0ACB9H4L0_CICIN</name>
<evidence type="ECO:0000313" key="1">
    <source>
        <dbReference type="EMBL" id="KAI3790285.1"/>
    </source>
</evidence>
<gene>
    <name evidence="1" type="ORF">L2E82_03221</name>
</gene>
<dbReference type="Proteomes" id="UP001055811">
    <property type="component" value="Linkage Group LG01"/>
</dbReference>
<keyword evidence="2" id="KW-1185">Reference proteome</keyword>
<protein>
    <submittedName>
        <fullName evidence="1">Uncharacterized protein</fullName>
    </submittedName>
</protein>
<dbReference type="EMBL" id="CM042009">
    <property type="protein sequence ID" value="KAI3790285.1"/>
    <property type="molecule type" value="Genomic_DNA"/>
</dbReference>
<comment type="caution">
    <text evidence="1">The sequence shown here is derived from an EMBL/GenBank/DDBJ whole genome shotgun (WGS) entry which is preliminary data.</text>
</comment>
<evidence type="ECO:0000313" key="2">
    <source>
        <dbReference type="Proteomes" id="UP001055811"/>
    </source>
</evidence>
<reference evidence="1 2" key="2">
    <citation type="journal article" date="2022" name="Mol. Ecol. Resour.">
        <title>The genomes of chicory, endive, great burdock and yacon provide insights into Asteraceae paleo-polyploidization history and plant inulin production.</title>
        <authorList>
            <person name="Fan W."/>
            <person name="Wang S."/>
            <person name="Wang H."/>
            <person name="Wang A."/>
            <person name="Jiang F."/>
            <person name="Liu H."/>
            <person name="Zhao H."/>
            <person name="Xu D."/>
            <person name="Zhang Y."/>
        </authorList>
    </citation>
    <scope>NUCLEOTIDE SEQUENCE [LARGE SCALE GENOMIC DNA]</scope>
    <source>
        <strain evidence="2">cv. Punajuju</strain>
        <tissue evidence="1">Leaves</tissue>
    </source>
</reference>